<accession>H2C7Y2</accession>
<keyword evidence="2" id="KW-0436">Ligase</keyword>
<evidence type="ECO:0000256" key="7">
    <source>
        <dbReference type="ARBA" id="ARBA00037768"/>
    </source>
</evidence>
<dbReference type="EMBL" id="JH597770">
    <property type="protein sequence ID" value="EHP68258.1"/>
    <property type="molecule type" value="Genomic_DNA"/>
</dbReference>
<dbReference type="Gene3D" id="3.40.50.620">
    <property type="entry name" value="HUPs"/>
    <property type="match status" value="1"/>
</dbReference>
<evidence type="ECO:0000256" key="1">
    <source>
        <dbReference type="ARBA" id="ARBA00005061"/>
    </source>
</evidence>
<proteinExistence type="inferred from homology"/>
<keyword evidence="6" id="KW-0067">ATP-binding</keyword>
<dbReference type="GO" id="GO:0016874">
    <property type="term" value="F:ligase activity"/>
    <property type="evidence" value="ECO:0007669"/>
    <property type="project" value="UniProtKB-KW"/>
</dbReference>
<dbReference type="HOGENOM" id="CLU_081854_1_0_2"/>
<evidence type="ECO:0000256" key="6">
    <source>
        <dbReference type="ARBA" id="ARBA00022840"/>
    </source>
</evidence>
<dbReference type="InterPro" id="IPR014729">
    <property type="entry name" value="Rossmann-like_a/b/a_fold"/>
</dbReference>
<comment type="similarity">
    <text evidence="8">Belongs to the QueC family.</text>
</comment>
<evidence type="ECO:0000256" key="9">
    <source>
        <dbReference type="ARBA" id="ARBA00039149"/>
    </source>
</evidence>
<organism evidence="11 12">
    <name type="scientific">Metallosphaera yellowstonensis MK1</name>
    <dbReference type="NCBI Taxonomy" id="671065"/>
    <lineage>
        <taxon>Archaea</taxon>
        <taxon>Thermoproteota</taxon>
        <taxon>Thermoprotei</taxon>
        <taxon>Sulfolobales</taxon>
        <taxon>Sulfolobaceae</taxon>
        <taxon>Metallosphaera</taxon>
    </lineage>
</organism>
<dbReference type="InterPro" id="IPR018317">
    <property type="entry name" value="QueC"/>
</dbReference>
<gene>
    <name evidence="11" type="ORF">MetMK1DRAFT_00026810</name>
</gene>
<evidence type="ECO:0000256" key="3">
    <source>
        <dbReference type="ARBA" id="ARBA00022723"/>
    </source>
</evidence>
<dbReference type="PANTHER" id="PTHR42914:SF1">
    <property type="entry name" value="7-CYANO-7-DEAZAGUANINE SYNTHASE"/>
    <property type="match status" value="1"/>
</dbReference>
<dbReference type="Proteomes" id="UP000003980">
    <property type="component" value="Unassembled WGS sequence"/>
</dbReference>
<dbReference type="eggNOG" id="arCOG00039">
    <property type="taxonomic scope" value="Archaea"/>
</dbReference>
<dbReference type="SUPFAM" id="SSF52402">
    <property type="entry name" value="Adenine nucleotide alpha hydrolases-like"/>
    <property type="match status" value="1"/>
</dbReference>
<comment type="function">
    <text evidence="7">Catalyzes the ATP-dependent conversion of 7-carboxy-7-deazaguanine (CDG) to 7-cyano-7-deazaguanine (preQ(0)).</text>
</comment>
<evidence type="ECO:0000313" key="12">
    <source>
        <dbReference type="Proteomes" id="UP000003980"/>
    </source>
</evidence>
<comment type="pathway">
    <text evidence="1">Purine metabolism; 7-cyano-7-deazaguanine biosynthesis.</text>
</comment>
<dbReference type="OrthoDB" id="6532at2157"/>
<keyword evidence="4" id="KW-0547">Nucleotide-binding</keyword>
<reference evidence="11 12" key="1">
    <citation type="submission" date="2012-01" db="EMBL/GenBank/DDBJ databases">
        <title>Improved High-Quality Draft sequence of Metallosphaera yellowstonensis MK1.</title>
        <authorList>
            <consortium name="US DOE Joint Genome Institute"/>
            <person name="Lucas S."/>
            <person name="Han J."/>
            <person name="Cheng J.-F."/>
            <person name="Goodwin L."/>
            <person name="Pitluck S."/>
            <person name="Peters L."/>
            <person name="Teshima H."/>
            <person name="Detter J.C."/>
            <person name="Han C."/>
            <person name="Tapia R."/>
            <person name="Land M."/>
            <person name="Hauser L."/>
            <person name="Kyrpides N."/>
            <person name="Kozubal M."/>
            <person name="Macur R.E."/>
            <person name="Jay Z."/>
            <person name="Inskeep W."/>
            <person name="Woyke T."/>
        </authorList>
    </citation>
    <scope>NUCLEOTIDE SEQUENCE [LARGE SCALE GENOMIC DNA]</scope>
    <source>
        <strain evidence="11 12">MK1</strain>
    </source>
</reference>
<evidence type="ECO:0000256" key="5">
    <source>
        <dbReference type="ARBA" id="ARBA00022833"/>
    </source>
</evidence>
<protein>
    <recommendedName>
        <fullName evidence="9">7-cyano-7-deazaguanine synthase</fullName>
        <ecNumber evidence="9">6.3.4.20</ecNumber>
    </recommendedName>
</protein>
<dbReference type="STRING" id="671065.MetMK1DRAFT_00026810"/>
<dbReference type="RefSeq" id="WP_009074475.1">
    <property type="nucleotide sequence ID" value="NZ_JH597770.1"/>
</dbReference>
<keyword evidence="5" id="KW-0862">Zinc</keyword>
<dbReference type="EC" id="6.3.4.20" evidence="9"/>
<evidence type="ECO:0000256" key="2">
    <source>
        <dbReference type="ARBA" id="ARBA00022598"/>
    </source>
</evidence>
<dbReference type="GO" id="GO:0046872">
    <property type="term" value="F:metal ion binding"/>
    <property type="evidence" value="ECO:0007669"/>
    <property type="project" value="UniProtKB-KW"/>
</dbReference>
<comment type="catalytic activity">
    <reaction evidence="10">
        <text>7-carboxy-7-carbaguanine + NH4(+) + 2 ATP = 7-cyano-7-carbaguanine + 2 AMP + 2 diphosphate + 2 H(+)</text>
        <dbReference type="Rhea" id="RHEA:27982"/>
        <dbReference type="ChEBI" id="CHEBI:15378"/>
        <dbReference type="ChEBI" id="CHEBI:28938"/>
        <dbReference type="ChEBI" id="CHEBI:30616"/>
        <dbReference type="ChEBI" id="CHEBI:33019"/>
        <dbReference type="ChEBI" id="CHEBI:45075"/>
        <dbReference type="ChEBI" id="CHEBI:61036"/>
        <dbReference type="ChEBI" id="CHEBI:456215"/>
        <dbReference type="EC" id="6.3.4.20"/>
    </reaction>
</comment>
<dbReference type="GO" id="GO:0005524">
    <property type="term" value="F:ATP binding"/>
    <property type="evidence" value="ECO:0007669"/>
    <property type="project" value="UniProtKB-KW"/>
</dbReference>
<dbReference type="Pfam" id="PF06508">
    <property type="entry name" value="QueC"/>
    <property type="match status" value="1"/>
</dbReference>
<evidence type="ECO:0000256" key="10">
    <source>
        <dbReference type="ARBA" id="ARBA00047890"/>
    </source>
</evidence>
<sequence>MRSLFLVSGGLDSTAGIYRFKEMDFDCLFFNYGQRSFRVQSFYAEKNCRRLNKKFMKIDLQNLGNYFSSGKWMRPHEPITHRNSVIIPIALAFASENGYESVYSFLVNEECRYETNKPMIISSLRELARSLRVNLVFPFLGLSKSFVLKLGLQAGMDPKMTYSCILGHKYHCGKCSQCELRKLAFIEAGLKDPTLYQVI</sequence>
<evidence type="ECO:0000256" key="8">
    <source>
        <dbReference type="ARBA" id="ARBA00037993"/>
    </source>
</evidence>
<dbReference type="PANTHER" id="PTHR42914">
    <property type="entry name" value="7-CYANO-7-DEAZAGUANINE SYNTHASE"/>
    <property type="match status" value="1"/>
</dbReference>
<keyword evidence="12" id="KW-1185">Reference proteome</keyword>
<dbReference type="AlphaFoldDB" id="H2C7Y2"/>
<keyword evidence="3" id="KW-0479">Metal-binding</keyword>
<name>H2C7Y2_9CREN</name>
<evidence type="ECO:0000256" key="4">
    <source>
        <dbReference type="ARBA" id="ARBA00022741"/>
    </source>
</evidence>
<evidence type="ECO:0000313" key="11">
    <source>
        <dbReference type="EMBL" id="EHP68258.1"/>
    </source>
</evidence>